<sequence length="86" mass="9798">MDETTLRLRARVTILEQLTVRLFAILGTQHANEVRAVVTNLDQVVKTAKESDLFGADLTAEDRADLFNKTTNEWAWIRAQILDPMK</sequence>
<dbReference type="AlphaFoldDB" id="A0A6B9FHS9"/>
<gene>
    <name evidence="1" type="ORF">MMSR116_06445</name>
</gene>
<dbReference type="EMBL" id="CP043538">
    <property type="protein sequence ID" value="QGY01582.1"/>
    <property type="molecule type" value="Genomic_DNA"/>
</dbReference>
<dbReference type="Proteomes" id="UP000012488">
    <property type="component" value="Chromosome"/>
</dbReference>
<dbReference type="OrthoDB" id="9893826at2"/>
<reference evidence="1 2" key="2">
    <citation type="journal article" date="2013" name="Genome Announc.">
        <title>Draft Genome Sequence of Methylobacterium mesophilicum Strain SR1.6/6, Isolated from Citrus sinensis.</title>
        <authorList>
            <person name="Marinho Almeida D."/>
            <person name="Dini-Andreote F."/>
            <person name="Camargo Neves A.A."/>
            <person name="Juca Ramos R.T."/>
            <person name="Andreote F.D."/>
            <person name="Carneiro A.R."/>
            <person name="Oliveira de Souza Lima A."/>
            <person name="Caracciolo Gomes de Sa P.H."/>
            <person name="Ribeiro Barbosa M.S."/>
            <person name="Araujo W.L."/>
            <person name="Silva A."/>
        </authorList>
    </citation>
    <scope>NUCLEOTIDE SEQUENCE [LARGE SCALE GENOMIC DNA]</scope>
    <source>
        <strain evidence="1 2">SR1.6/6</strain>
    </source>
</reference>
<dbReference type="RefSeq" id="WP_010683326.1">
    <property type="nucleotide sequence ID" value="NZ_CP043538.1"/>
</dbReference>
<accession>A0A6B9FHS9</accession>
<dbReference type="KEGG" id="mmes:MMSR116_06445"/>
<proteinExistence type="predicted"/>
<organism evidence="1 2">
    <name type="scientific">Methylobacterium mesophilicum SR1.6/6</name>
    <dbReference type="NCBI Taxonomy" id="908290"/>
    <lineage>
        <taxon>Bacteria</taxon>
        <taxon>Pseudomonadati</taxon>
        <taxon>Pseudomonadota</taxon>
        <taxon>Alphaproteobacteria</taxon>
        <taxon>Hyphomicrobiales</taxon>
        <taxon>Methylobacteriaceae</taxon>
        <taxon>Methylobacterium</taxon>
    </lineage>
</organism>
<protein>
    <submittedName>
        <fullName evidence="1">Uncharacterized protein</fullName>
    </submittedName>
</protein>
<evidence type="ECO:0000313" key="1">
    <source>
        <dbReference type="EMBL" id="QGY01582.1"/>
    </source>
</evidence>
<reference evidence="1 2" key="1">
    <citation type="journal article" date="2012" name="Genet. Mol. Biol.">
        <title>Analysis of 16S rRNA and mxaF genes revealing insights into Methylobacterium niche-specific plant association.</title>
        <authorList>
            <person name="Dourado M.N."/>
            <person name="Andreote F.D."/>
            <person name="Dini-Andreote F."/>
            <person name="Conti R."/>
            <person name="Araujo J.M."/>
            <person name="Araujo W.L."/>
        </authorList>
    </citation>
    <scope>NUCLEOTIDE SEQUENCE [LARGE SCALE GENOMIC DNA]</scope>
    <source>
        <strain evidence="1 2">SR1.6/6</strain>
    </source>
</reference>
<evidence type="ECO:0000313" key="2">
    <source>
        <dbReference type="Proteomes" id="UP000012488"/>
    </source>
</evidence>
<name>A0A6B9FHS9_9HYPH</name>